<feature type="domain" description="Fibronectin type-III" evidence="4">
    <location>
        <begin position="211"/>
        <end position="308"/>
    </location>
</feature>
<keyword evidence="1" id="KW-0677">Repeat</keyword>
<dbReference type="SUPFAM" id="SSF49265">
    <property type="entry name" value="Fibronectin type III"/>
    <property type="match status" value="2"/>
</dbReference>
<sequence>EDGPDCSPPLTRTIPTSSTSVYVYWAPLDRNAKCINGVLRGYKIAYKISGRYYNLQNVDVKQPTARSFLVTRLQKFTTYSFQVLAYTIEDGPLSNARDATTLEDGPDCSPPLTRTTPTSSTSVYVYWTPLDRNAKCINGVLRRYKVAYKISGTNYKLQYVDVKQPTARWIPVTRLQKFTTYSFQVLAYTIKDGPLSNARDATTLQDEPEAAPEALHILKINTTTYTATWNEVPEHLRNGLVINYEVRWIMMRKGNQAVTGKAHTSGKIDGFSYTIHGLSLCAQYSISVRAYTRVGPGPYSAPVNITTQ</sequence>
<evidence type="ECO:0000256" key="3">
    <source>
        <dbReference type="SAM" id="MobiDB-lite"/>
    </source>
</evidence>
<dbReference type="FunFam" id="2.60.40.10:FF:000028">
    <property type="entry name" value="Neuronal cell adhesion molecule"/>
    <property type="match status" value="1"/>
</dbReference>
<dbReference type="RefSeq" id="XP_031556507.1">
    <property type="nucleotide sequence ID" value="XM_031700647.1"/>
</dbReference>
<feature type="domain" description="Fibronectin type-III" evidence="4">
    <location>
        <begin position="110"/>
        <end position="206"/>
    </location>
</feature>
<dbReference type="PANTHER" id="PTHR44170:SF6">
    <property type="entry name" value="CONTACTIN"/>
    <property type="match status" value="1"/>
</dbReference>
<dbReference type="InterPro" id="IPR003961">
    <property type="entry name" value="FN3_dom"/>
</dbReference>
<evidence type="ECO:0000313" key="6">
    <source>
        <dbReference type="RefSeq" id="XP_031556507.1"/>
    </source>
</evidence>
<dbReference type="OrthoDB" id="10253954at2759"/>
<organism evidence="5 6">
    <name type="scientific">Actinia tenebrosa</name>
    <name type="common">Australian red waratah sea anemone</name>
    <dbReference type="NCBI Taxonomy" id="6105"/>
    <lineage>
        <taxon>Eukaryota</taxon>
        <taxon>Metazoa</taxon>
        <taxon>Cnidaria</taxon>
        <taxon>Anthozoa</taxon>
        <taxon>Hexacorallia</taxon>
        <taxon>Actiniaria</taxon>
        <taxon>Actiniidae</taxon>
        <taxon>Actinia</taxon>
    </lineage>
</organism>
<dbReference type="Proteomes" id="UP000515163">
    <property type="component" value="Unplaced"/>
</dbReference>
<evidence type="ECO:0000256" key="2">
    <source>
        <dbReference type="ARBA" id="ARBA00023157"/>
    </source>
</evidence>
<dbReference type="AlphaFoldDB" id="A0A6P8HV87"/>
<dbReference type="Gene3D" id="2.60.40.10">
    <property type="entry name" value="Immunoglobulins"/>
    <property type="match status" value="3"/>
</dbReference>
<dbReference type="InParanoid" id="A0A6P8HV87"/>
<keyword evidence="2" id="KW-1015">Disulfide bond</keyword>
<evidence type="ECO:0000313" key="5">
    <source>
        <dbReference type="Proteomes" id="UP000515163"/>
    </source>
</evidence>
<evidence type="ECO:0000259" key="4">
    <source>
        <dbReference type="PROSITE" id="PS50853"/>
    </source>
</evidence>
<proteinExistence type="predicted"/>
<protein>
    <submittedName>
        <fullName evidence="6">Down syndrome cell adhesion molecule-like protein 1 homolog</fullName>
    </submittedName>
</protein>
<gene>
    <name evidence="6" type="primary">LOC116293245</name>
</gene>
<name>A0A6P8HV87_ACTTE</name>
<dbReference type="CDD" id="cd00063">
    <property type="entry name" value="FN3"/>
    <property type="match status" value="3"/>
</dbReference>
<dbReference type="InterPro" id="IPR036116">
    <property type="entry name" value="FN3_sf"/>
</dbReference>
<dbReference type="KEGG" id="aten:116293245"/>
<feature type="non-terminal residue" evidence="6">
    <location>
        <position position="308"/>
    </location>
</feature>
<reference evidence="6" key="1">
    <citation type="submission" date="2025-08" db="UniProtKB">
        <authorList>
            <consortium name="RefSeq"/>
        </authorList>
    </citation>
    <scope>IDENTIFICATION</scope>
    <source>
        <tissue evidence="6">Tentacle</tissue>
    </source>
</reference>
<dbReference type="SMART" id="SM00060">
    <property type="entry name" value="FN3"/>
    <property type="match status" value="3"/>
</dbReference>
<keyword evidence="5" id="KW-1185">Reference proteome</keyword>
<dbReference type="GeneID" id="116293245"/>
<evidence type="ECO:0000256" key="1">
    <source>
        <dbReference type="ARBA" id="ARBA00022737"/>
    </source>
</evidence>
<dbReference type="GO" id="GO:0016020">
    <property type="term" value="C:membrane"/>
    <property type="evidence" value="ECO:0007669"/>
    <property type="project" value="UniProtKB-SubCell"/>
</dbReference>
<feature type="non-terminal residue" evidence="6">
    <location>
        <position position="1"/>
    </location>
</feature>
<dbReference type="Pfam" id="PF00041">
    <property type="entry name" value="fn3"/>
    <property type="match status" value="3"/>
</dbReference>
<dbReference type="PROSITE" id="PS50853">
    <property type="entry name" value="FN3"/>
    <property type="match status" value="3"/>
</dbReference>
<dbReference type="InterPro" id="IPR013783">
    <property type="entry name" value="Ig-like_fold"/>
</dbReference>
<dbReference type="PANTHER" id="PTHR44170">
    <property type="entry name" value="PROTEIN SIDEKICK"/>
    <property type="match status" value="1"/>
</dbReference>
<accession>A0A6P8HV87</accession>
<dbReference type="GO" id="GO:0098609">
    <property type="term" value="P:cell-cell adhesion"/>
    <property type="evidence" value="ECO:0007669"/>
    <property type="project" value="TreeGrafter"/>
</dbReference>
<feature type="domain" description="Fibronectin type-III" evidence="4">
    <location>
        <begin position="8"/>
        <end position="104"/>
    </location>
</feature>
<feature type="region of interest" description="Disordered" evidence="3">
    <location>
        <begin position="97"/>
        <end position="116"/>
    </location>
</feature>